<dbReference type="CDD" id="cd09618">
    <property type="entry name" value="CBM9_like_2"/>
    <property type="match status" value="1"/>
</dbReference>
<dbReference type="Gene3D" id="2.60.40.1190">
    <property type="match status" value="1"/>
</dbReference>
<accession>A0A235BTF9</accession>
<sequence length="755" mass="86231">MGGVTVSLLIFLASSIGVLDSLSENDVNWAPNSGSQLVITAPRLSESPRIDGLLDDAVWQEAIRVSNFAEVNPGENVKPEVKTEVLIGYDDRNLYVGFICYESDVEKIRATLTKRDAFLMSDDCIGVSIYTSEDKGYLFLVNPYGIQGDGYDHGEGFISIDASFDTDWDAAAKILSDRWEAEISIPFKSLTFPRAREQHWRVRFLRVRLRESMFCYSWSPLSRDIPSSLSQAGHLWIKEEIFVKRTQEFLPYLIGFQNGSLAEQGNPESFETQSPDGRIGVTGKYRISPALTLDWAVKPDFAQIETDAPQIDVNTTFALYYYEKRPLFMEGSDIFGSPVRAIYTRSVNDPVAALKVTGKLGKTSIGYIGAYDEYTPWVVPFKEYSFSVASEKRSLSNIIRVRRSILKESYVGLLATSRDIDGSFSRVAGVDGYIRFLQNYSIEFQILGSLYREPSDTSIFPGYEWLEFGDYTSAFDGEEFDGLVYTLGFARRARYWGVSVWHEALSPTFRADNGFINRNDCKDAGITSYLSFYINRGIFERLESDIDIARKGDYAGNLMNEYLYPRLSIDFIQQTYLTLWYMLFPSTIWGETEFNDIWKAGGTLSTNFSKFFSGYIWYQFGKGINYYASPLDLGDFSETSLSLTLNPTPKFNTSFWSHRYWLWDDAGEEVYDVTVFENRIAYQFTKYLSLRLITQYNSSDKSLGVYPLMSFELTPFTVFYLGSNHNLYDFEEPYGISETSRQIFLKFQYMFVTGG</sequence>
<dbReference type="Pfam" id="PF19313">
    <property type="entry name" value="DUF5916"/>
    <property type="match status" value="1"/>
</dbReference>
<evidence type="ECO:0000259" key="1">
    <source>
        <dbReference type="Pfam" id="PF19313"/>
    </source>
</evidence>
<name>A0A235BTF9_UNCW3</name>
<organism evidence="2 3">
    <name type="scientific">candidate division WOR-3 bacterium JGI_Cruoil_03_44_89</name>
    <dbReference type="NCBI Taxonomy" id="1973748"/>
    <lineage>
        <taxon>Bacteria</taxon>
        <taxon>Bacteria division WOR-3</taxon>
    </lineage>
</organism>
<dbReference type="Proteomes" id="UP000215215">
    <property type="component" value="Unassembled WGS sequence"/>
</dbReference>
<evidence type="ECO:0000313" key="3">
    <source>
        <dbReference type="Proteomes" id="UP000215215"/>
    </source>
</evidence>
<dbReference type="EMBL" id="NOZQ01000102">
    <property type="protein sequence ID" value="OYD15790.1"/>
    <property type="molecule type" value="Genomic_DNA"/>
</dbReference>
<protein>
    <recommendedName>
        <fullName evidence="1">DUF5916 domain-containing protein</fullName>
    </recommendedName>
</protein>
<comment type="caution">
    <text evidence="2">The sequence shown here is derived from an EMBL/GenBank/DDBJ whole genome shotgun (WGS) entry which is preliminary data.</text>
</comment>
<proteinExistence type="predicted"/>
<dbReference type="InterPro" id="IPR045670">
    <property type="entry name" value="DUF5916"/>
</dbReference>
<reference evidence="2 3" key="1">
    <citation type="submission" date="2017-07" db="EMBL/GenBank/DDBJ databases">
        <title>Recovery of genomes from metagenomes via a dereplication, aggregation, and scoring strategy.</title>
        <authorList>
            <person name="Sieber C.M."/>
            <person name="Probst A.J."/>
            <person name="Sharrar A."/>
            <person name="Thomas B.C."/>
            <person name="Hess M."/>
            <person name="Tringe S.G."/>
            <person name="Banfield J.F."/>
        </authorList>
    </citation>
    <scope>NUCLEOTIDE SEQUENCE [LARGE SCALE GENOMIC DNA]</scope>
    <source>
        <strain evidence="2">JGI_Cruoil_03_44_89</strain>
    </source>
</reference>
<gene>
    <name evidence="2" type="ORF">CH333_04870</name>
</gene>
<dbReference type="SUPFAM" id="SSF49344">
    <property type="entry name" value="CBD9-like"/>
    <property type="match status" value="1"/>
</dbReference>
<evidence type="ECO:0000313" key="2">
    <source>
        <dbReference type="EMBL" id="OYD15790.1"/>
    </source>
</evidence>
<feature type="domain" description="DUF5916" evidence="1">
    <location>
        <begin position="273"/>
        <end position="336"/>
    </location>
</feature>
<dbReference type="AlphaFoldDB" id="A0A235BTF9"/>